<evidence type="ECO:0000256" key="10">
    <source>
        <dbReference type="ARBA" id="ARBA00022801"/>
    </source>
</evidence>
<feature type="region of interest" description="Disordered" evidence="12">
    <location>
        <begin position="301"/>
        <end position="333"/>
    </location>
</feature>
<evidence type="ECO:0000256" key="7">
    <source>
        <dbReference type="ARBA" id="ARBA00022722"/>
    </source>
</evidence>
<evidence type="ECO:0000259" key="13">
    <source>
        <dbReference type="PROSITE" id="PS50879"/>
    </source>
</evidence>
<dbReference type="PROSITE" id="PS50879">
    <property type="entry name" value="RNASE_H_1"/>
    <property type="match status" value="1"/>
</dbReference>
<dbReference type="InterPro" id="IPR037056">
    <property type="entry name" value="RNase_H1_N_sf"/>
</dbReference>
<dbReference type="AlphaFoldDB" id="W2S8G7"/>
<dbReference type="Gene3D" id="3.30.420.10">
    <property type="entry name" value="Ribonuclease H-like superfamily/Ribonuclease H"/>
    <property type="match status" value="1"/>
</dbReference>
<evidence type="ECO:0000256" key="4">
    <source>
        <dbReference type="ARBA" id="ARBA00005300"/>
    </source>
</evidence>
<evidence type="ECO:0000256" key="3">
    <source>
        <dbReference type="ARBA" id="ARBA00004065"/>
    </source>
</evidence>
<dbReference type="GeneID" id="19978119"/>
<reference evidence="14 15" key="1">
    <citation type="submission" date="2013-03" db="EMBL/GenBank/DDBJ databases">
        <title>The Genome Sequence of Phialophora europaea CBS 101466.</title>
        <authorList>
            <consortium name="The Broad Institute Genomics Platform"/>
            <person name="Cuomo C."/>
            <person name="de Hoog S."/>
            <person name="Gorbushina A."/>
            <person name="Walker B."/>
            <person name="Young S.K."/>
            <person name="Zeng Q."/>
            <person name="Gargeya S."/>
            <person name="Fitzgerald M."/>
            <person name="Haas B."/>
            <person name="Abouelleil A."/>
            <person name="Allen A.W."/>
            <person name="Alvarado L."/>
            <person name="Arachchi H.M."/>
            <person name="Berlin A.M."/>
            <person name="Chapman S.B."/>
            <person name="Gainer-Dewar J."/>
            <person name="Goldberg J."/>
            <person name="Griggs A."/>
            <person name="Gujja S."/>
            <person name="Hansen M."/>
            <person name="Howarth C."/>
            <person name="Imamovic A."/>
            <person name="Ireland A."/>
            <person name="Larimer J."/>
            <person name="McCowan C."/>
            <person name="Murphy C."/>
            <person name="Pearson M."/>
            <person name="Poon T.W."/>
            <person name="Priest M."/>
            <person name="Roberts A."/>
            <person name="Saif S."/>
            <person name="Shea T."/>
            <person name="Sisk P."/>
            <person name="Sykes S."/>
            <person name="Wortman J."/>
            <person name="Nusbaum C."/>
            <person name="Birren B."/>
        </authorList>
    </citation>
    <scope>NUCLEOTIDE SEQUENCE [LARGE SCALE GENOMIC DNA]</scope>
    <source>
        <strain evidence="14 15">CBS 101466</strain>
    </source>
</reference>
<name>W2S8G7_CYPE1</name>
<keyword evidence="9" id="KW-0255">Endonuclease</keyword>
<keyword evidence="7" id="KW-0540">Nuclease</keyword>
<dbReference type="OrthoDB" id="407198at2759"/>
<evidence type="ECO:0000256" key="2">
    <source>
        <dbReference type="ARBA" id="ARBA00001946"/>
    </source>
</evidence>
<dbReference type="Proteomes" id="UP000030752">
    <property type="component" value="Unassembled WGS sequence"/>
</dbReference>
<dbReference type="EMBL" id="KI635846">
    <property type="protein sequence ID" value="ETN44229.1"/>
    <property type="molecule type" value="Genomic_DNA"/>
</dbReference>
<dbReference type="InterPro" id="IPR050092">
    <property type="entry name" value="RNase_H"/>
</dbReference>
<evidence type="ECO:0000256" key="9">
    <source>
        <dbReference type="ARBA" id="ARBA00022759"/>
    </source>
</evidence>
<evidence type="ECO:0000313" key="15">
    <source>
        <dbReference type="Proteomes" id="UP000030752"/>
    </source>
</evidence>
<dbReference type="InterPro" id="IPR002156">
    <property type="entry name" value="RNaseH_domain"/>
</dbReference>
<dbReference type="FunFam" id="3.40.970.10:FF:000002">
    <property type="entry name" value="Ribonuclease H"/>
    <property type="match status" value="1"/>
</dbReference>
<comment type="similarity">
    <text evidence="4">Belongs to the RNase H family.</text>
</comment>
<comment type="catalytic activity">
    <reaction evidence="1">
        <text>Endonucleolytic cleavage to 5'-phosphomonoester.</text>
        <dbReference type="EC" id="3.1.26.4"/>
    </reaction>
</comment>
<dbReference type="InParanoid" id="W2S8G7"/>
<dbReference type="GO" id="GO:0043137">
    <property type="term" value="P:DNA replication, removal of RNA primer"/>
    <property type="evidence" value="ECO:0007669"/>
    <property type="project" value="TreeGrafter"/>
</dbReference>
<dbReference type="GO" id="GO:0046872">
    <property type="term" value="F:metal ion binding"/>
    <property type="evidence" value="ECO:0007669"/>
    <property type="project" value="UniProtKB-KW"/>
</dbReference>
<dbReference type="SUPFAM" id="SSF55658">
    <property type="entry name" value="L9 N-domain-like"/>
    <property type="match status" value="2"/>
</dbReference>
<keyword evidence="15" id="KW-1185">Reference proteome</keyword>
<dbReference type="InterPro" id="IPR036397">
    <property type="entry name" value="RNaseH_sf"/>
</dbReference>
<dbReference type="PANTHER" id="PTHR10642">
    <property type="entry name" value="RIBONUCLEASE H1"/>
    <property type="match status" value="1"/>
</dbReference>
<dbReference type="InterPro" id="IPR009027">
    <property type="entry name" value="Ribosomal_bL9/RNase_H1_N"/>
</dbReference>
<evidence type="ECO:0000256" key="11">
    <source>
        <dbReference type="ARBA" id="ARBA00022842"/>
    </source>
</evidence>
<dbReference type="HOGENOM" id="CLU_030894_0_5_1"/>
<feature type="domain" description="RNase H type-1" evidence="13">
    <location>
        <begin position="240"/>
        <end position="454"/>
    </location>
</feature>
<feature type="region of interest" description="Disordered" evidence="12">
    <location>
        <begin position="462"/>
        <end position="509"/>
    </location>
</feature>
<dbReference type="eggNOG" id="KOG3752">
    <property type="taxonomic scope" value="Eukaryota"/>
</dbReference>
<protein>
    <recommendedName>
        <fullName evidence="6">Ribonuclease H</fullName>
        <ecNumber evidence="5">3.1.26.4</ecNumber>
    </recommendedName>
</protein>
<dbReference type="InterPro" id="IPR012337">
    <property type="entry name" value="RNaseH-like_sf"/>
</dbReference>
<comment type="function">
    <text evidence="3">Endonuclease that specifically degrades the RNA of RNA-DNA hybrids.</text>
</comment>
<evidence type="ECO:0000256" key="6">
    <source>
        <dbReference type="ARBA" id="ARBA00017721"/>
    </source>
</evidence>
<dbReference type="Pfam" id="PF01693">
    <property type="entry name" value="Cauli_VI"/>
    <property type="match status" value="2"/>
</dbReference>
<dbReference type="FunCoup" id="W2S8G7">
    <property type="interactions" value="242"/>
</dbReference>
<dbReference type="Pfam" id="PF00075">
    <property type="entry name" value="RNase_H"/>
    <property type="match status" value="1"/>
</dbReference>
<dbReference type="CDD" id="cd09280">
    <property type="entry name" value="RNase_HI_eukaryote_like"/>
    <property type="match status" value="1"/>
</dbReference>
<comment type="cofactor">
    <cofactor evidence="2">
        <name>Mg(2+)</name>
        <dbReference type="ChEBI" id="CHEBI:18420"/>
    </cofactor>
</comment>
<evidence type="ECO:0000256" key="5">
    <source>
        <dbReference type="ARBA" id="ARBA00012180"/>
    </source>
</evidence>
<feature type="compositionally biased region" description="Low complexity" evidence="12">
    <location>
        <begin position="17"/>
        <end position="30"/>
    </location>
</feature>
<organism evidence="14 15">
    <name type="scientific">Cyphellophora europaea (strain CBS 101466)</name>
    <name type="common">Phialophora europaea</name>
    <dbReference type="NCBI Taxonomy" id="1220924"/>
    <lineage>
        <taxon>Eukaryota</taxon>
        <taxon>Fungi</taxon>
        <taxon>Dikarya</taxon>
        <taxon>Ascomycota</taxon>
        <taxon>Pezizomycotina</taxon>
        <taxon>Eurotiomycetes</taxon>
        <taxon>Chaetothyriomycetidae</taxon>
        <taxon>Chaetothyriales</taxon>
        <taxon>Cyphellophoraceae</taxon>
        <taxon>Cyphellophora</taxon>
    </lineage>
</organism>
<dbReference type="STRING" id="1220924.W2S8G7"/>
<keyword evidence="8" id="KW-0479">Metal-binding</keyword>
<evidence type="ECO:0000256" key="12">
    <source>
        <dbReference type="SAM" id="MobiDB-lite"/>
    </source>
</evidence>
<dbReference type="SUPFAM" id="SSF53098">
    <property type="entry name" value="Ribonuclease H-like"/>
    <property type="match status" value="1"/>
</dbReference>
<proteinExistence type="inferred from homology"/>
<feature type="compositionally biased region" description="Basic and acidic residues" evidence="12">
    <location>
        <begin position="312"/>
        <end position="324"/>
    </location>
</feature>
<dbReference type="VEuPathDB" id="FungiDB:HMPREF1541_10780"/>
<dbReference type="GO" id="GO:0003676">
    <property type="term" value="F:nucleic acid binding"/>
    <property type="evidence" value="ECO:0007669"/>
    <property type="project" value="InterPro"/>
</dbReference>
<keyword evidence="10" id="KW-0378">Hydrolase</keyword>
<feature type="region of interest" description="Disordered" evidence="12">
    <location>
        <begin position="1"/>
        <end position="44"/>
    </location>
</feature>
<evidence type="ECO:0000313" key="14">
    <source>
        <dbReference type="EMBL" id="ETN44229.1"/>
    </source>
</evidence>
<evidence type="ECO:0000256" key="1">
    <source>
        <dbReference type="ARBA" id="ARBA00000077"/>
    </source>
</evidence>
<dbReference type="GO" id="GO:0004523">
    <property type="term" value="F:RNA-DNA hybrid ribonuclease activity"/>
    <property type="evidence" value="ECO:0007669"/>
    <property type="project" value="UniProtKB-EC"/>
</dbReference>
<dbReference type="RefSeq" id="XP_008713671.1">
    <property type="nucleotide sequence ID" value="XM_008715449.1"/>
</dbReference>
<evidence type="ECO:0000256" key="8">
    <source>
        <dbReference type="ARBA" id="ARBA00022723"/>
    </source>
</evidence>
<dbReference type="Gene3D" id="3.40.970.10">
    <property type="entry name" value="Ribonuclease H1, N-terminal domain"/>
    <property type="match status" value="2"/>
</dbReference>
<keyword evidence="11" id="KW-0460">Magnesium</keyword>
<gene>
    <name evidence="14" type="ORF">HMPREF1541_10780</name>
</gene>
<dbReference type="EC" id="3.1.26.4" evidence="5"/>
<dbReference type="InterPro" id="IPR011320">
    <property type="entry name" value="RNase_H1_N"/>
</dbReference>
<dbReference type="PANTHER" id="PTHR10642:SF26">
    <property type="entry name" value="RIBONUCLEASE H1"/>
    <property type="match status" value="1"/>
</dbReference>
<sequence length="537" mass="58270">MASPAPSTGLAPERTTPAAAIPLQANNAAAGTKRKRPSEKKFYAVKEGKKPGIYNTWDECLDQVRGHRGAQFKSFHTLAEAQDFVAGKPPSRGTDQDEPKYYAVGRGLVPGVYLDWPSAQKQIRGVSHPRHKKFNNRTEAEAFVAAFKTHNGGTASAGGLSSEEQIRQLIVKSAPGLQPKGPYIARDKNGDAYGIGTGPLPLGAEDGFDPNIRLDESGRLVHKTDEEKAKQKDIPREKNPPGMLRIYTDGSSLRNGTAGARAGVGVFFGPQDPKYDESFSSSPPSPPALQTQTVYTIDWQARGTPKTKPRSNSHDRIDDEERAHGQGKGPKLTNWRYRNVSEALKGTKQTNQRAELTAIQRALDIAPKHRDVTIYTDSKYAIDCVTNWYRNWERNGWRNSGGKPVENVDLVKGVRAAMAEREQLGRKTLMVWVKGHANTQGNVEADRLAVAGARLGRGLSVDGGGENGDADGNGRCYGDEDEGMLPKTETDTEAGLGTTARGLPATNGFEDSDVQQAFDLMAASMVDGEKTGIDDYP</sequence>
<accession>W2S8G7</accession>